<evidence type="ECO:0000259" key="2">
    <source>
        <dbReference type="PROSITE" id="PS50041"/>
    </source>
</evidence>
<protein>
    <recommendedName>
        <fullName evidence="2">C-type lectin domain-containing protein</fullName>
    </recommendedName>
</protein>
<dbReference type="Pfam" id="PF00059">
    <property type="entry name" value="Lectin_C"/>
    <property type="match status" value="2"/>
</dbReference>
<dbReference type="SMART" id="SM00034">
    <property type="entry name" value="CLECT"/>
    <property type="match status" value="2"/>
</dbReference>
<dbReference type="InterPro" id="IPR050111">
    <property type="entry name" value="C-type_lectin/snaclec_domain"/>
</dbReference>
<dbReference type="SUPFAM" id="SSF56436">
    <property type="entry name" value="C-type lectin-like"/>
    <property type="match status" value="2"/>
</dbReference>
<dbReference type="InterPro" id="IPR016187">
    <property type="entry name" value="CTDL_fold"/>
</dbReference>
<dbReference type="WBParaSite" id="MBELARI_LOCUS11326">
    <property type="protein sequence ID" value="MBELARI_LOCUS11326"/>
    <property type="gene ID" value="MBELARI_LOCUS11326"/>
</dbReference>
<sequence>MKISTFFTYLFIFLLIFDLISAFCPPGTSEIPGQNICIDVHTEKDTYDQAANVCLRKGGDLVRIENAFINSFLVAIEQNALDGNSALIGLHRGTNGIWTYSDGSPLVYQNWASGEPSAGKDCALLDPSTSKWKTDFDPLDPNEQPPFVTRNFTTAERLCREMGAHLASIHSDAENTFLHELVSAEHSIWCTPAEAWIGLQFNATTKDWAWTDGSPVDFNNNTYVYGMDTFYGILNDPGCEIPWWWPWNNYDKIARYVCKKDAAI</sequence>
<feature type="domain" description="C-type lectin" evidence="2">
    <location>
        <begin position="33"/>
        <end position="133"/>
    </location>
</feature>
<dbReference type="CDD" id="cd00037">
    <property type="entry name" value="CLECT"/>
    <property type="match status" value="2"/>
</dbReference>
<evidence type="ECO:0000256" key="1">
    <source>
        <dbReference type="SAM" id="SignalP"/>
    </source>
</evidence>
<feature type="chain" id="PRO_5042206997" description="C-type lectin domain-containing protein" evidence="1">
    <location>
        <begin position="23"/>
        <end position="264"/>
    </location>
</feature>
<dbReference type="PANTHER" id="PTHR22803">
    <property type="entry name" value="MANNOSE, PHOSPHOLIPASE, LECTIN RECEPTOR RELATED"/>
    <property type="match status" value="1"/>
</dbReference>
<evidence type="ECO:0000313" key="3">
    <source>
        <dbReference type="Proteomes" id="UP000887575"/>
    </source>
</evidence>
<dbReference type="PROSITE" id="PS50041">
    <property type="entry name" value="C_TYPE_LECTIN_2"/>
    <property type="match status" value="2"/>
</dbReference>
<dbReference type="AlphaFoldDB" id="A0AAF3EBK6"/>
<accession>A0AAF3EBK6</accession>
<feature type="signal peptide" evidence="1">
    <location>
        <begin position="1"/>
        <end position="22"/>
    </location>
</feature>
<keyword evidence="1" id="KW-0732">Signal</keyword>
<feature type="domain" description="C-type lectin" evidence="2">
    <location>
        <begin position="150"/>
        <end position="259"/>
    </location>
</feature>
<organism evidence="3 4">
    <name type="scientific">Mesorhabditis belari</name>
    <dbReference type="NCBI Taxonomy" id="2138241"/>
    <lineage>
        <taxon>Eukaryota</taxon>
        <taxon>Metazoa</taxon>
        <taxon>Ecdysozoa</taxon>
        <taxon>Nematoda</taxon>
        <taxon>Chromadorea</taxon>
        <taxon>Rhabditida</taxon>
        <taxon>Rhabditina</taxon>
        <taxon>Rhabditomorpha</taxon>
        <taxon>Rhabditoidea</taxon>
        <taxon>Rhabditidae</taxon>
        <taxon>Mesorhabditinae</taxon>
        <taxon>Mesorhabditis</taxon>
    </lineage>
</organism>
<dbReference type="Gene3D" id="3.10.100.10">
    <property type="entry name" value="Mannose-Binding Protein A, subunit A"/>
    <property type="match status" value="2"/>
</dbReference>
<reference evidence="4" key="1">
    <citation type="submission" date="2024-02" db="UniProtKB">
        <authorList>
            <consortium name="WormBaseParasite"/>
        </authorList>
    </citation>
    <scope>IDENTIFICATION</scope>
</reference>
<keyword evidence="3" id="KW-1185">Reference proteome</keyword>
<proteinExistence type="predicted"/>
<dbReference type="InterPro" id="IPR016186">
    <property type="entry name" value="C-type_lectin-like/link_sf"/>
</dbReference>
<dbReference type="InterPro" id="IPR001304">
    <property type="entry name" value="C-type_lectin-like"/>
</dbReference>
<dbReference type="Proteomes" id="UP000887575">
    <property type="component" value="Unassembled WGS sequence"/>
</dbReference>
<evidence type="ECO:0000313" key="4">
    <source>
        <dbReference type="WBParaSite" id="MBELARI_LOCUS11326"/>
    </source>
</evidence>
<name>A0AAF3EBK6_9BILA</name>